<evidence type="ECO:0000256" key="1">
    <source>
        <dbReference type="ARBA" id="ARBA00022737"/>
    </source>
</evidence>
<dbReference type="PANTHER" id="PTHR10039">
    <property type="entry name" value="AMELOGENIN"/>
    <property type="match status" value="1"/>
</dbReference>
<dbReference type="SUPFAM" id="SSF52540">
    <property type="entry name" value="P-loop containing nucleoside triphosphate hydrolases"/>
    <property type="match status" value="1"/>
</dbReference>
<feature type="region of interest" description="Disordered" evidence="2">
    <location>
        <begin position="1"/>
        <end position="32"/>
    </location>
</feature>
<dbReference type="EMBL" id="JARJCM010000050">
    <property type="protein sequence ID" value="KAJ7035378.1"/>
    <property type="molecule type" value="Genomic_DNA"/>
</dbReference>
<sequence>MPSNTNSVLDGTFNSNSGDSSNEPGNLTQASNSQSIYWSAPPALYGPAGHLPLTLPNTSTDDQSTIGPIRHQRMGQHAQHTPYGRGQRTIGYAVGNGNPEDAATLSSVSGMTTPYEHIPGYHGNISAYNIPPSGDYGVHDTGEGFPTTATYNNIAGNMIQLHTTSHGESGLDILYRHIAMGAVYDSGEQLPEPACHHGTRVAVLESLAAWSTDERPESTLLWLHGPAGMGKSAVAQAFAAGCRLGASFFFRRGNPERGSWHRLFTTIAYRIAHSIPELCVPIQRAVETNKLVVNQLMKYQFQRLIIEPFQQAQIVGMVPILVLDGLDECEDERIQQDILRLLIDAVRAHQLPMRILLTSRPEPHIRNILESQANFDMCRGLELSPDESAYADIRKYLRDEFSRIRLEAWARGESLGQVWPTPDVLEVLVKKSSAIFVYAATVIRFVGDQYRDPQEQLQSVLDLDPDSTAPLDDLYTQILSMFSQQKGRGEESVTELARRNQQLRILHTIWRVGYLINPEEIDALLDLPPNTSRRNLGRLHSLVHVPPICRPFGLHRRVKLLHASFADYLGDPRRSKGWCVSLPWLESDNLFCMIRLLSSPPLTNDARAFYCELVEAVPQALSNATLSDELVAALRNEIFQDSLFLKCDQNPLWPKRDSLYPMDLVEVWEGHQFLANFVEHLKLSRDKSSPTFKFDSLYREILSSHPELMFILTAMLLWPGFASHYDILRVRGLTHGAFKPFIHFRGQLELPFPEGDSPLDFVADPNRVLGLGLDLGAVANDLVLQWIHRTRKLLLNGDWWVHPAILTVLAECREPSPEIIAELATLDLSQICGRLMSDPRTHHELHRYIELKDLQVIVNWLQARSTPPLEVIAFWEQQITDMRQCDFESGMRDSDSESD</sequence>
<accession>A0AAD6X1G4</accession>
<proteinExistence type="predicted"/>
<dbReference type="InterPro" id="IPR027417">
    <property type="entry name" value="P-loop_NTPase"/>
</dbReference>
<feature type="domain" description="Nephrocystin 3-like N-terminal" evidence="3">
    <location>
        <begin position="207"/>
        <end position="360"/>
    </location>
</feature>
<dbReference type="Proteomes" id="UP001218188">
    <property type="component" value="Unassembled WGS sequence"/>
</dbReference>
<organism evidence="4 5">
    <name type="scientific">Mycena alexandri</name>
    <dbReference type="NCBI Taxonomy" id="1745969"/>
    <lineage>
        <taxon>Eukaryota</taxon>
        <taxon>Fungi</taxon>
        <taxon>Dikarya</taxon>
        <taxon>Basidiomycota</taxon>
        <taxon>Agaricomycotina</taxon>
        <taxon>Agaricomycetes</taxon>
        <taxon>Agaricomycetidae</taxon>
        <taxon>Agaricales</taxon>
        <taxon>Marasmiineae</taxon>
        <taxon>Mycenaceae</taxon>
        <taxon>Mycena</taxon>
    </lineage>
</organism>
<evidence type="ECO:0000313" key="4">
    <source>
        <dbReference type="EMBL" id="KAJ7035378.1"/>
    </source>
</evidence>
<comment type="caution">
    <text evidence="4">The sequence shown here is derived from an EMBL/GenBank/DDBJ whole genome shotgun (WGS) entry which is preliminary data.</text>
</comment>
<dbReference type="PANTHER" id="PTHR10039:SF17">
    <property type="entry name" value="FUNGAL STAND N-TERMINAL GOODBYE DOMAIN-CONTAINING PROTEIN-RELATED"/>
    <property type="match status" value="1"/>
</dbReference>
<dbReference type="Gene3D" id="3.40.50.300">
    <property type="entry name" value="P-loop containing nucleotide triphosphate hydrolases"/>
    <property type="match status" value="1"/>
</dbReference>
<keyword evidence="1" id="KW-0677">Repeat</keyword>
<dbReference type="AlphaFoldDB" id="A0AAD6X1G4"/>
<feature type="region of interest" description="Disordered" evidence="2">
    <location>
        <begin position="49"/>
        <end position="89"/>
    </location>
</feature>
<dbReference type="InterPro" id="IPR056884">
    <property type="entry name" value="NPHP3-like_N"/>
</dbReference>
<evidence type="ECO:0000313" key="5">
    <source>
        <dbReference type="Proteomes" id="UP001218188"/>
    </source>
</evidence>
<evidence type="ECO:0000256" key="2">
    <source>
        <dbReference type="SAM" id="MobiDB-lite"/>
    </source>
</evidence>
<dbReference type="Pfam" id="PF24883">
    <property type="entry name" value="NPHP3_N"/>
    <property type="match status" value="1"/>
</dbReference>
<evidence type="ECO:0000259" key="3">
    <source>
        <dbReference type="Pfam" id="PF24883"/>
    </source>
</evidence>
<protein>
    <recommendedName>
        <fullName evidence="3">Nephrocystin 3-like N-terminal domain-containing protein</fullName>
    </recommendedName>
</protein>
<feature type="compositionally biased region" description="Polar residues" evidence="2">
    <location>
        <begin position="55"/>
        <end position="66"/>
    </location>
</feature>
<keyword evidence="5" id="KW-1185">Reference proteome</keyword>
<name>A0AAD6X1G4_9AGAR</name>
<gene>
    <name evidence="4" type="ORF">C8F04DRAFT_1098243</name>
</gene>
<reference evidence="4" key="1">
    <citation type="submission" date="2023-03" db="EMBL/GenBank/DDBJ databases">
        <title>Massive genome expansion in bonnet fungi (Mycena s.s.) driven by repeated elements and novel gene families across ecological guilds.</title>
        <authorList>
            <consortium name="Lawrence Berkeley National Laboratory"/>
            <person name="Harder C.B."/>
            <person name="Miyauchi S."/>
            <person name="Viragh M."/>
            <person name="Kuo A."/>
            <person name="Thoen E."/>
            <person name="Andreopoulos B."/>
            <person name="Lu D."/>
            <person name="Skrede I."/>
            <person name="Drula E."/>
            <person name="Henrissat B."/>
            <person name="Morin E."/>
            <person name="Kohler A."/>
            <person name="Barry K."/>
            <person name="LaButti K."/>
            <person name="Morin E."/>
            <person name="Salamov A."/>
            <person name="Lipzen A."/>
            <person name="Mereny Z."/>
            <person name="Hegedus B."/>
            <person name="Baldrian P."/>
            <person name="Stursova M."/>
            <person name="Weitz H."/>
            <person name="Taylor A."/>
            <person name="Grigoriev I.V."/>
            <person name="Nagy L.G."/>
            <person name="Martin F."/>
            <person name="Kauserud H."/>
        </authorList>
    </citation>
    <scope>NUCLEOTIDE SEQUENCE</scope>
    <source>
        <strain evidence="4">CBHHK200</strain>
    </source>
</reference>